<keyword evidence="1" id="KW-0378">Hydrolase</keyword>
<dbReference type="EMBL" id="BRYA01001530">
    <property type="protein sequence ID" value="GMI45040.1"/>
    <property type="molecule type" value="Genomic_DNA"/>
</dbReference>
<gene>
    <name evidence="4" type="ORF">TrCOL_g9342</name>
</gene>
<dbReference type="PANTHER" id="PTHR48081:SF6">
    <property type="entry name" value="PEPTIDASE S9 PROLYL OLIGOPEPTIDASE CATALYTIC DOMAIN-CONTAINING PROTEIN"/>
    <property type="match status" value="1"/>
</dbReference>
<dbReference type="Proteomes" id="UP001165065">
    <property type="component" value="Unassembled WGS sequence"/>
</dbReference>
<dbReference type="InterPro" id="IPR050300">
    <property type="entry name" value="GDXG_lipolytic_enzyme"/>
</dbReference>
<keyword evidence="5" id="KW-1185">Reference proteome</keyword>
<dbReference type="PANTHER" id="PTHR48081">
    <property type="entry name" value="AB HYDROLASE SUPERFAMILY PROTEIN C4A8.06C"/>
    <property type="match status" value="1"/>
</dbReference>
<sequence>MIIFPGGGYQKVMVTKEGTKVAEHFATLGYSSFVVNYRLGPLAFMSMRAAHVGPIVSDAAAALAFVRSQCGLGAESRFGSLDASKITVCGFSAGGHLALCLCAQDGGELKDLPPKPDWSEREAGKEGDGKPKLPPIHAALLIYPTLRSPTCWCVAGGLWVVPSLFGERGFSSSGEHLTCFGSCRSAMGTLLPTLPRYVMCATVRGDMLLPRHKHSELLVRALEGRRGEKAGGDVRYVHGGPFYLWHGVGLHRSWTDEADKWILEAVYKEDETKI</sequence>
<evidence type="ECO:0000256" key="2">
    <source>
        <dbReference type="SAM" id="MobiDB-lite"/>
    </source>
</evidence>
<evidence type="ECO:0000259" key="3">
    <source>
        <dbReference type="Pfam" id="PF20434"/>
    </source>
</evidence>
<dbReference type="GO" id="GO:0016787">
    <property type="term" value="F:hydrolase activity"/>
    <property type="evidence" value="ECO:0007669"/>
    <property type="project" value="UniProtKB-KW"/>
</dbReference>
<dbReference type="OrthoDB" id="6499973at2759"/>
<dbReference type="Gene3D" id="3.40.50.1820">
    <property type="entry name" value="alpha/beta hydrolase"/>
    <property type="match status" value="1"/>
</dbReference>
<evidence type="ECO:0000313" key="5">
    <source>
        <dbReference type="Proteomes" id="UP001165065"/>
    </source>
</evidence>
<dbReference type="InterPro" id="IPR029058">
    <property type="entry name" value="AB_hydrolase_fold"/>
</dbReference>
<evidence type="ECO:0000256" key="1">
    <source>
        <dbReference type="ARBA" id="ARBA00022801"/>
    </source>
</evidence>
<name>A0A9W7LBH1_9STRA</name>
<dbReference type="AlphaFoldDB" id="A0A9W7LBH1"/>
<organism evidence="4 5">
    <name type="scientific">Triparma columacea</name>
    <dbReference type="NCBI Taxonomy" id="722753"/>
    <lineage>
        <taxon>Eukaryota</taxon>
        <taxon>Sar</taxon>
        <taxon>Stramenopiles</taxon>
        <taxon>Ochrophyta</taxon>
        <taxon>Bolidophyceae</taxon>
        <taxon>Parmales</taxon>
        <taxon>Triparmaceae</taxon>
        <taxon>Triparma</taxon>
    </lineage>
</organism>
<comment type="caution">
    <text evidence="4">The sequence shown here is derived from an EMBL/GenBank/DDBJ whole genome shotgun (WGS) entry which is preliminary data.</text>
</comment>
<protein>
    <recommendedName>
        <fullName evidence="3">BD-FAE-like domain-containing protein</fullName>
    </recommendedName>
</protein>
<evidence type="ECO:0000313" key="4">
    <source>
        <dbReference type="EMBL" id="GMI45040.1"/>
    </source>
</evidence>
<dbReference type="Pfam" id="PF20434">
    <property type="entry name" value="BD-FAE"/>
    <property type="match status" value="1"/>
</dbReference>
<accession>A0A9W7LBH1</accession>
<proteinExistence type="predicted"/>
<dbReference type="InterPro" id="IPR049492">
    <property type="entry name" value="BD-FAE-like_dom"/>
</dbReference>
<feature type="region of interest" description="Disordered" evidence="2">
    <location>
        <begin position="112"/>
        <end position="131"/>
    </location>
</feature>
<reference evidence="5" key="1">
    <citation type="journal article" date="2023" name="Commun. Biol.">
        <title>Genome analysis of Parmales, the sister group of diatoms, reveals the evolutionary specialization of diatoms from phago-mixotrophs to photoautotrophs.</title>
        <authorList>
            <person name="Ban H."/>
            <person name="Sato S."/>
            <person name="Yoshikawa S."/>
            <person name="Yamada K."/>
            <person name="Nakamura Y."/>
            <person name="Ichinomiya M."/>
            <person name="Sato N."/>
            <person name="Blanc-Mathieu R."/>
            <person name="Endo H."/>
            <person name="Kuwata A."/>
            <person name="Ogata H."/>
        </authorList>
    </citation>
    <scope>NUCLEOTIDE SEQUENCE [LARGE SCALE GENOMIC DNA]</scope>
</reference>
<dbReference type="SUPFAM" id="SSF53474">
    <property type="entry name" value="alpha/beta-Hydrolases"/>
    <property type="match status" value="1"/>
</dbReference>
<feature type="domain" description="BD-FAE-like" evidence="3">
    <location>
        <begin position="3"/>
        <end position="102"/>
    </location>
</feature>